<protein>
    <recommendedName>
        <fullName evidence="2">non-specific serine/threonine protein kinase</fullName>
        <ecNumber evidence="2">2.7.11.1</ecNumber>
    </recommendedName>
</protein>
<evidence type="ECO:0000256" key="9">
    <source>
        <dbReference type="ARBA" id="ARBA00022840"/>
    </source>
</evidence>
<dbReference type="FunFam" id="3.30.200.20:FF:000162">
    <property type="entry name" value="Adenine nucleotide alpha hydrolase-like domain kinase"/>
    <property type="match status" value="1"/>
</dbReference>
<dbReference type="InterPro" id="IPR000719">
    <property type="entry name" value="Prot_kinase_dom"/>
</dbReference>
<keyword evidence="10" id="KW-1133">Transmembrane helix</keyword>
<keyword evidence="6" id="KW-0812">Transmembrane</keyword>
<evidence type="ECO:0000313" key="16">
    <source>
        <dbReference type="EMBL" id="RYR54155.1"/>
    </source>
</evidence>
<sequence length="195" mass="21972">MEYVHRQLYKVSILFLRPQSPANYLGSGFGTDFVYSPSEPGAVSSSRSWFTYEEQATYGFSPKNLLGKGGFGTVYKGTLFDGRVVAVKQLKVGGGQGEHKFRVEVKIISRVHYRHLVSLLGYCISEHQRLLVYDYVANNTLHYHLHGENKPILNWPTRFKVGAGAARGIAYLHEDYAIRQKPGGDAETWFSSLYS</sequence>
<keyword evidence="11" id="KW-0472">Membrane</keyword>
<reference evidence="16 17" key="1">
    <citation type="submission" date="2019-01" db="EMBL/GenBank/DDBJ databases">
        <title>Sequencing of cultivated peanut Arachis hypogaea provides insights into genome evolution and oil improvement.</title>
        <authorList>
            <person name="Chen X."/>
        </authorList>
    </citation>
    <scope>NUCLEOTIDE SEQUENCE [LARGE SCALE GENOMIC DNA]</scope>
    <source>
        <strain evidence="17">cv. Fuhuasheng</strain>
        <tissue evidence="16">Leaves</tissue>
    </source>
</reference>
<dbReference type="InterPro" id="IPR001245">
    <property type="entry name" value="Ser-Thr/Tyr_kinase_cat_dom"/>
</dbReference>
<dbReference type="InterPro" id="IPR017441">
    <property type="entry name" value="Protein_kinase_ATP_BS"/>
</dbReference>
<name>A0A445CTF6_ARAHY</name>
<dbReference type="InterPro" id="IPR047117">
    <property type="entry name" value="PERK1-13-like"/>
</dbReference>
<keyword evidence="8" id="KW-0418">Kinase</keyword>
<dbReference type="InterPro" id="IPR011009">
    <property type="entry name" value="Kinase-like_dom_sf"/>
</dbReference>
<dbReference type="AlphaFoldDB" id="A0A445CTF6"/>
<evidence type="ECO:0000256" key="2">
    <source>
        <dbReference type="ARBA" id="ARBA00012513"/>
    </source>
</evidence>
<dbReference type="PANTHER" id="PTHR47982:SF32">
    <property type="entry name" value="NON-SPECIFIC SERINE_THREONINE PROTEIN KINASE"/>
    <property type="match status" value="1"/>
</dbReference>
<dbReference type="PROSITE" id="PS00107">
    <property type="entry name" value="PROTEIN_KINASE_ATP"/>
    <property type="match status" value="1"/>
</dbReference>
<comment type="caution">
    <text evidence="16">The sequence shown here is derived from an EMBL/GenBank/DDBJ whole genome shotgun (WGS) entry which is preliminary data.</text>
</comment>
<evidence type="ECO:0000256" key="10">
    <source>
        <dbReference type="ARBA" id="ARBA00022989"/>
    </source>
</evidence>
<comment type="subcellular location">
    <subcellularLocation>
        <location evidence="1">Cell membrane</location>
        <topology evidence="1">Single-pass membrane protein</topology>
    </subcellularLocation>
</comment>
<keyword evidence="5" id="KW-0808">Transferase</keyword>
<proteinExistence type="predicted"/>
<evidence type="ECO:0000256" key="8">
    <source>
        <dbReference type="ARBA" id="ARBA00022777"/>
    </source>
</evidence>
<feature type="binding site" evidence="14">
    <location>
        <position position="88"/>
    </location>
    <ligand>
        <name>ATP</name>
        <dbReference type="ChEBI" id="CHEBI:30616"/>
    </ligand>
</feature>
<evidence type="ECO:0000256" key="7">
    <source>
        <dbReference type="ARBA" id="ARBA00022741"/>
    </source>
</evidence>
<keyword evidence="17" id="KW-1185">Reference proteome</keyword>
<evidence type="ECO:0000256" key="11">
    <source>
        <dbReference type="ARBA" id="ARBA00023136"/>
    </source>
</evidence>
<dbReference type="Pfam" id="PF07714">
    <property type="entry name" value="PK_Tyr_Ser-Thr"/>
    <property type="match status" value="1"/>
</dbReference>
<dbReference type="SMART" id="SM00219">
    <property type="entry name" value="TyrKc"/>
    <property type="match status" value="1"/>
</dbReference>
<gene>
    <name evidence="16" type="ORF">Ahy_A06g029407</name>
</gene>
<keyword evidence="3" id="KW-1003">Cell membrane</keyword>
<evidence type="ECO:0000313" key="17">
    <source>
        <dbReference type="Proteomes" id="UP000289738"/>
    </source>
</evidence>
<dbReference type="PROSITE" id="PS50011">
    <property type="entry name" value="PROTEIN_KINASE_DOM"/>
    <property type="match status" value="1"/>
</dbReference>
<dbReference type="GO" id="GO:0005886">
    <property type="term" value="C:plasma membrane"/>
    <property type="evidence" value="ECO:0007669"/>
    <property type="project" value="UniProtKB-SubCell"/>
</dbReference>
<keyword evidence="9 14" id="KW-0067">ATP-binding</keyword>
<dbReference type="InterPro" id="IPR020635">
    <property type="entry name" value="Tyr_kinase_cat_dom"/>
</dbReference>
<dbReference type="GO" id="GO:0004713">
    <property type="term" value="F:protein tyrosine kinase activity"/>
    <property type="evidence" value="ECO:0007669"/>
    <property type="project" value="InterPro"/>
</dbReference>
<organism evidence="16 17">
    <name type="scientific">Arachis hypogaea</name>
    <name type="common">Peanut</name>
    <dbReference type="NCBI Taxonomy" id="3818"/>
    <lineage>
        <taxon>Eukaryota</taxon>
        <taxon>Viridiplantae</taxon>
        <taxon>Streptophyta</taxon>
        <taxon>Embryophyta</taxon>
        <taxon>Tracheophyta</taxon>
        <taxon>Spermatophyta</taxon>
        <taxon>Magnoliopsida</taxon>
        <taxon>eudicotyledons</taxon>
        <taxon>Gunneridae</taxon>
        <taxon>Pentapetalae</taxon>
        <taxon>rosids</taxon>
        <taxon>fabids</taxon>
        <taxon>Fabales</taxon>
        <taxon>Fabaceae</taxon>
        <taxon>Papilionoideae</taxon>
        <taxon>50 kb inversion clade</taxon>
        <taxon>dalbergioids sensu lato</taxon>
        <taxon>Dalbergieae</taxon>
        <taxon>Pterocarpus clade</taxon>
        <taxon>Arachis</taxon>
    </lineage>
</organism>
<dbReference type="Proteomes" id="UP000289738">
    <property type="component" value="Chromosome A06"/>
</dbReference>
<dbReference type="PANTHER" id="PTHR47982">
    <property type="entry name" value="PROLINE-RICH RECEPTOR-LIKE PROTEIN KINASE PERK4"/>
    <property type="match status" value="1"/>
</dbReference>
<dbReference type="GO" id="GO:0005524">
    <property type="term" value="F:ATP binding"/>
    <property type="evidence" value="ECO:0007669"/>
    <property type="project" value="UniProtKB-UniRule"/>
</dbReference>
<comment type="catalytic activity">
    <reaction evidence="13">
        <text>L-seryl-[protein] + ATP = O-phospho-L-seryl-[protein] + ADP + H(+)</text>
        <dbReference type="Rhea" id="RHEA:17989"/>
        <dbReference type="Rhea" id="RHEA-COMP:9863"/>
        <dbReference type="Rhea" id="RHEA-COMP:11604"/>
        <dbReference type="ChEBI" id="CHEBI:15378"/>
        <dbReference type="ChEBI" id="CHEBI:29999"/>
        <dbReference type="ChEBI" id="CHEBI:30616"/>
        <dbReference type="ChEBI" id="CHEBI:83421"/>
        <dbReference type="ChEBI" id="CHEBI:456216"/>
        <dbReference type="EC" id="2.7.11.1"/>
    </reaction>
</comment>
<evidence type="ECO:0000256" key="3">
    <source>
        <dbReference type="ARBA" id="ARBA00022475"/>
    </source>
</evidence>
<evidence type="ECO:0000256" key="14">
    <source>
        <dbReference type="PROSITE-ProRule" id="PRU10141"/>
    </source>
</evidence>
<evidence type="ECO:0000256" key="4">
    <source>
        <dbReference type="ARBA" id="ARBA00022527"/>
    </source>
</evidence>
<feature type="domain" description="Protein kinase" evidence="15">
    <location>
        <begin position="60"/>
        <end position="195"/>
    </location>
</feature>
<dbReference type="EMBL" id="SDMP01000006">
    <property type="protein sequence ID" value="RYR54155.1"/>
    <property type="molecule type" value="Genomic_DNA"/>
</dbReference>
<dbReference type="GO" id="GO:0004674">
    <property type="term" value="F:protein serine/threonine kinase activity"/>
    <property type="evidence" value="ECO:0007669"/>
    <property type="project" value="UniProtKB-KW"/>
</dbReference>
<evidence type="ECO:0000256" key="13">
    <source>
        <dbReference type="ARBA" id="ARBA00048679"/>
    </source>
</evidence>
<dbReference type="SUPFAM" id="SSF56112">
    <property type="entry name" value="Protein kinase-like (PK-like)"/>
    <property type="match status" value="1"/>
</dbReference>
<accession>A0A445CTF6</accession>
<dbReference type="Gene3D" id="1.10.510.10">
    <property type="entry name" value="Transferase(Phosphotransferase) domain 1"/>
    <property type="match status" value="1"/>
</dbReference>
<keyword evidence="7 14" id="KW-0547">Nucleotide-binding</keyword>
<evidence type="ECO:0000256" key="6">
    <source>
        <dbReference type="ARBA" id="ARBA00022692"/>
    </source>
</evidence>
<evidence type="ECO:0000256" key="1">
    <source>
        <dbReference type="ARBA" id="ARBA00004162"/>
    </source>
</evidence>
<evidence type="ECO:0000256" key="12">
    <source>
        <dbReference type="ARBA" id="ARBA00047899"/>
    </source>
</evidence>
<comment type="catalytic activity">
    <reaction evidence="12">
        <text>L-threonyl-[protein] + ATP = O-phospho-L-threonyl-[protein] + ADP + H(+)</text>
        <dbReference type="Rhea" id="RHEA:46608"/>
        <dbReference type="Rhea" id="RHEA-COMP:11060"/>
        <dbReference type="Rhea" id="RHEA-COMP:11605"/>
        <dbReference type="ChEBI" id="CHEBI:15378"/>
        <dbReference type="ChEBI" id="CHEBI:30013"/>
        <dbReference type="ChEBI" id="CHEBI:30616"/>
        <dbReference type="ChEBI" id="CHEBI:61977"/>
        <dbReference type="ChEBI" id="CHEBI:456216"/>
        <dbReference type="EC" id="2.7.11.1"/>
    </reaction>
</comment>
<keyword evidence="4" id="KW-0723">Serine/threonine-protein kinase</keyword>
<dbReference type="STRING" id="3818.A0A445CTF6"/>
<evidence type="ECO:0000256" key="5">
    <source>
        <dbReference type="ARBA" id="ARBA00022679"/>
    </source>
</evidence>
<evidence type="ECO:0000259" key="15">
    <source>
        <dbReference type="PROSITE" id="PS50011"/>
    </source>
</evidence>
<dbReference type="EC" id="2.7.11.1" evidence="2"/>